<name>A0A8T0REV0_PANVG</name>
<organism evidence="1 2">
    <name type="scientific">Panicum virgatum</name>
    <name type="common">Blackwell switchgrass</name>
    <dbReference type="NCBI Taxonomy" id="38727"/>
    <lineage>
        <taxon>Eukaryota</taxon>
        <taxon>Viridiplantae</taxon>
        <taxon>Streptophyta</taxon>
        <taxon>Embryophyta</taxon>
        <taxon>Tracheophyta</taxon>
        <taxon>Spermatophyta</taxon>
        <taxon>Magnoliopsida</taxon>
        <taxon>Liliopsida</taxon>
        <taxon>Poales</taxon>
        <taxon>Poaceae</taxon>
        <taxon>PACMAD clade</taxon>
        <taxon>Panicoideae</taxon>
        <taxon>Panicodae</taxon>
        <taxon>Paniceae</taxon>
        <taxon>Panicinae</taxon>
        <taxon>Panicum</taxon>
        <taxon>Panicum sect. Hiantes</taxon>
    </lineage>
</organism>
<protein>
    <submittedName>
        <fullName evidence="1">Uncharacterized protein</fullName>
    </submittedName>
</protein>
<dbReference type="Proteomes" id="UP000823388">
    <property type="component" value="Chromosome 6K"/>
</dbReference>
<sequence>MEDEDERRDKMANLNNTKINGVVEEEGSFEQHGQEQSSKWFWLERGRRPAKCMQKNLVPVVLKICILEFIFSPGRSIQPELNLYSLRPGVKYDLYSGLKATAGTKRCPQMPGCAKSHWVGDFSPSSRLQPGLIVPLLPVLENAGSNPENGGQTEGRFFTWYKHKYL</sequence>
<dbReference type="EMBL" id="CM029047">
    <property type="protein sequence ID" value="KAG2583289.1"/>
    <property type="molecule type" value="Genomic_DNA"/>
</dbReference>
<dbReference type="AlphaFoldDB" id="A0A8T0REV0"/>
<reference evidence="1" key="1">
    <citation type="submission" date="2020-05" db="EMBL/GenBank/DDBJ databases">
        <title>WGS assembly of Panicum virgatum.</title>
        <authorList>
            <person name="Lovell J.T."/>
            <person name="Jenkins J."/>
            <person name="Shu S."/>
            <person name="Juenger T.E."/>
            <person name="Schmutz J."/>
        </authorList>
    </citation>
    <scope>NUCLEOTIDE SEQUENCE</scope>
    <source>
        <strain evidence="1">AP13</strain>
    </source>
</reference>
<comment type="caution">
    <text evidence="1">The sequence shown here is derived from an EMBL/GenBank/DDBJ whole genome shotgun (WGS) entry which is preliminary data.</text>
</comment>
<gene>
    <name evidence="1" type="ORF">PVAP13_6KG137612</name>
</gene>
<keyword evidence="2" id="KW-1185">Reference proteome</keyword>
<evidence type="ECO:0000313" key="1">
    <source>
        <dbReference type="EMBL" id="KAG2583289.1"/>
    </source>
</evidence>
<evidence type="ECO:0000313" key="2">
    <source>
        <dbReference type="Proteomes" id="UP000823388"/>
    </source>
</evidence>
<accession>A0A8T0REV0</accession>
<proteinExistence type="predicted"/>